<dbReference type="AlphaFoldDB" id="A0A1B3ZB11"/>
<gene>
    <name evidence="2" type="ORF">AWL63_12160</name>
</gene>
<proteinExistence type="predicted"/>
<protein>
    <submittedName>
        <fullName evidence="2">Uncharacterized protein</fullName>
    </submittedName>
</protein>
<feature type="region of interest" description="Disordered" evidence="1">
    <location>
        <begin position="22"/>
        <end position="79"/>
    </location>
</feature>
<evidence type="ECO:0000313" key="2">
    <source>
        <dbReference type="EMBL" id="AOH84610.1"/>
    </source>
</evidence>
<evidence type="ECO:0000313" key="3">
    <source>
        <dbReference type="Proteomes" id="UP000094256"/>
    </source>
</evidence>
<organism evidence="2 3">
    <name type="scientific">Sphingomonas panacis</name>
    <dbReference type="NCBI Taxonomy" id="1560345"/>
    <lineage>
        <taxon>Bacteria</taxon>
        <taxon>Pseudomonadati</taxon>
        <taxon>Pseudomonadota</taxon>
        <taxon>Alphaproteobacteria</taxon>
        <taxon>Sphingomonadales</taxon>
        <taxon>Sphingomonadaceae</taxon>
        <taxon>Sphingomonas</taxon>
    </lineage>
</organism>
<reference evidence="2 3" key="1">
    <citation type="submission" date="2016-01" db="EMBL/GenBank/DDBJ databases">
        <title>Complete genome and mega plasmid sequence of Sphingomonas panacis DCY99 elicits systemic resistance in rice to Xanthomonas oryzae.</title>
        <authorList>
            <person name="Kim Y.J."/>
            <person name="Yang D.C."/>
            <person name="Sing P."/>
        </authorList>
    </citation>
    <scope>NUCLEOTIDE SEQUENCE [LARGE SCALE GENOMIC DNA]</scope>
    <source>
        <strain evidence="2 3">DCY99</strain>
    </source>
</reference>
<dbReference type="KEGG" id="span:AWL63_12160"/>
<evidence type="ECO:0000256" key="1">
    <source>
        <dbReference type="SAM" id="MobiDB-lite"/>
    </source>
</evidence>
<feature type="compositionally biased region" description="Basic and acidic residues" evidence="1">
    <location>
        <begin position="30"/>
        <end position="51"/>
    </location>
</feature>
<name>A0A1B3ZB11_9SPHN</name>
<dbReference type="Proteomes" id="UP000094256">
    <property type="component" value="Chromosome"/>
</dbReference>
<dbReference type="RefSeq" id="WP_069205161.1">
    <property type="nucleotide sequence ID" value="NZ_CP014168.1"/>
</dbReference>
<accession>A0A1B3ZB11</accession>
<dbReference type="EMBL" id="CP014168">
    <property type="protein sequence ID" value="AOH84610.1"/>
    <property type="molecule type" value="Genomic_DNA"/>
</dbReference>
<sequence>MKAREKKERLAAETAVYLRQIGRKAQKGQEPNDRGFDRKLDEKLKRMRPEDVDALIHGVDEEDPANGSYPPFSAPRALL</sequence>
<keyword evidence="3" id="KW-1185">Reference proteome</keyword>
<dbReference type="OrthoDB" id="8247381at2"/>